<dbReference type="AlphaFoldDB" id="A0A109JXD0"/>
<comment type="caution">
    <text evidence="1">The sequence shown here is derived from an EMBL/GenBank/DDBJ whole genome shotgun (WGS) entry which is preliminary data.</text>
</comment>
<dbReference type="EMBL" id="LNCD01000033">
    <property type="protein sequence ID" value="KWV56846.1"/>
    <property type="molecule type" value="Genomic_DNA"/>
</dbReference>
<organism evidence="1 2">
    <name type="scientific">Rhizobium altiplani</name>
    <dbReference type="NCBI Taxonomy" id="1864509"/>
    <lineage>
        <taxon>Bacteria</taxon>
        <taxon>Pseudomonadati</taxon>
        <taxon>Pseudomonadota</taxon>
        <taxon>Alphaproteobacteria</taxon>
        <taxon>Hyphomicrobiales</taxon>
        <taxon>Rhizobiaceae</taxon>
        <taxon>Rhizobium/Agrobacterium group</taxon>
        <taxon>Rhizobium</taxon>
    </lineage>
</organism>
<accession>A0A109JXD0</accession>
<name>A0A109JXD0_9HYPH</name>
<keyword evidence="2" id="KW-1185">Reference proteome</keyword>
<dbReference type="Proteomes" id="UP000068164">
    <property type="component" value="Unassembled WGS sequence"/>
</dbReference>
<reference evidence="1 2" key="1">
    <citation type="submission" date="2015-11" db="EMBL/GenBank/DDBJ databases">
        <title>Draft Genome Sequence of the Strain BR 10423 (Rhizobium sp.) isolated from nodules of Mimosa pudica.</title>
        <authorList>
            <person name="Barauna A.C."/>
            <person name="Zilli J.E."/>
            <person name="Simoes-Araujo J.L."/>
            <person name="Reis V.M."/>
            <person name="James E.K."/>
            <person name="Reis F.B.Jr."/>
            <person name="Rouws L.F."/>
            <person name="Passos S.R."/>
            <person name="Gois S.R."/>
        </authorList>
    </citation>
    <scope>NUCLEOTIDE SEQUENCE [LARGE SCALE GENOMIC DNA]</scope>
    <source>
        <strain evidence="1 2">BR10423</strain>
    </source>
</reference>
<evidence type="ECO:0000313" key="2">
    <source>
        <dbReference type="Proteomes" id="UP000068164"/>
    </source>
</evidence>
<proteinExistence type="predicted"/>
<gene>
    <name evidence="1" type="ORF">AS026_32025</name>
</gene>
<protein>
    <submittedName>
        <fullName evidence="1">Uncharacterized protein</fullName>
    </submittedName>
</protein>
<evidence type="ECO:0000313" key="1">
    <source>
        <dbReference type="EMBL" id="KWV56846.1"/>
    </source>
</evidence>
<sequence>MDILGLRINEPEFDRASVQGLELLFFIGELLRAHAKIEIAINGYLRKIRSLNHRFAPAPM</sequence>